<reference evidence="5 6" key="1">
    <citation type="submission" date="2024-08" db="EMBL/GenBank/DDBJ databases">
        <title>Mycobacterium servetensis sp. nov., a novel rapid-growing mycobacterial species recovered from a human patient in Zaragoza, Spain.</title>
        <authorList>
            <person name="Tristancho-Baro A.I."/>
            <person name="Buenestado-Serrano S."/>
            <person name="Garcia De Viedma D."/>
            <person name="Milagro-Beamonte A."/>
            <person name="Burillo N."/>
            <person name="Sanz S."/>
            <person name="Lopez-Calleja A.I."/>
            <person name="Penas-Utrilla D."/>
            <person name="Guardingo M."/>
            <person name="Garcia M.J."/>
            <person name="Vinuelas-Bayon J."/>
        </authorList>
    </citation>
    <scope>NUCLEOTIDE SEQUENCE [LARGE SCALE GENOMIC DNA]</scope>
    <source>
        <strain evidence="6">HUMS_12744610</strain>
    </source>
</reference>
<keyword evidence="2 3" id="KW-0067">ATP-binding</keyword>
<organism evidence="5 6">
    <name type="scientific">Mycobacterium servetii</name>
    <dbReference type="NCBI Taxonomy" id="3237418"/>
    <lineage>
        <taxon>Bacteria</taxon>
        <taxon>Bacillati</taxon>
        <taxon>Actinomycetota</taxon>
        <taxon>Actinomycetes</taxon>
        <taxon>Mycobacteriales</taxon>
        <taxon>Mycobacteriaceae</taxon>
        <taxon>Mycobacterium</taxon>
    </lineage>
</organism>
<evidence type="ECO:0000313" key="6">
    <source>
        <dbReference type="Proteomes" id="UP001564760"/>
    </source>
</evidence>
<dbReference type="EMBL" id="JBGEDP010000002">
    <property type="protein sequence ID" value="MEY8019036.1"/>
    <property type="molecule type" value="Genomic_DNA"/>
</dbReference>
<dbReference type="InterPro" id="IPR050206">
    <property type="entry name" value="FtsK/SpoIIIE/SftA"/>
</dbReference>
<dbReference type="SUPFAM" id="SSF52540">
    <property type="entry name" value="P-loop containing nucleoside triphosphate hydrolases"/>
    <property type="match status" value="1"/>
</dbReference>
<sequence length="344" mass="37389">MTNNSWKKKARRQQIANGVSYTRARREVDREYDAQSRVNADTLLSALGIENPDSLDVEALWEPRRRPAGATRQMLLGTPLGLTPEGNPVWLDLKDAPLGGDGPHGVMIGMTGSGKSTALQSMVLGLCALHSPEILQVIPVSGYKESALDAFANYPHVTIQPAGEAGSEPEAGDIAQTLDRLIEQRSQALTDAGMELTGRRFRDAHAYHKARDAGAKLPPMPYTVIMVDELPQDEPTAAAVFHVLRHGRELGVRVLVSAQDLQRGYMWRILENSTYRIVFKTITGQVSRYLLGADAAYFLTGPGHGFLATSSSNDPVAFRMFPPLSDSVIESVGRQLTVAATTAD</sequence>
<gene>
    <name evidence="5" type="ORF">AB8998_30765</name>
</gene>
<comment type="caution">
    <text evidence="5">The sequence shown here is derived from an EMBL/GenBank/DDBJ whole genome shotgun (WGS) entry which is preliminary data.</text>
</comment>
<dbReference type="Proteomes" id="UP001564760">
    <property type="component" value="Unassembled WGS sequence"/>
</dbReference>
<evidence type="ECO:0000256" key="3">
    <source>
        <dbReference type="PROSITE-ProRule" id="PRU00289"/>
    </source>
</evidence>
<keyword evidence="6" id="KW-1185">Reference proteome</keyword>
<dbReference type="InterPro" id="IPR002543">
    <property type="entry name" value="FtsK_dom"/>
</dbReference>
<protein>
    <submittedName>
        <fullName evidence="5">FtsK/SpoIIIE domain-containing protein</fullName>
    </submittedName>
</protein>
<name>A0ABV4CC31_9MYCO</name>
<dbReference type="InterPro" id="IPR027417">
    <property type="entry name" value="P-loop_NTPase"/>
</dbReference>
<dbReference type="RefSeq" id="WP_369742064.1">
    <property type="nucleotide sequence ID" value="NZ_JBGEDP010000002.1"/>
</dbReference>
<evidence type="ECO:0000256" key="1">
    <source>
        <dbReference type="ARBA" id="ARBA00022741"/>
    </source>
</evidence>
<evidence type="ECO:0000259" key="4">
    <source>
        <dbReference type="PROSITE" id="PS50901"/>
    </source>
</evidence>
<keyword evidence="1 3" id="KW-0547">Nucleotide-binding</keyword>
<dbReference type="PROSITE" id="PS50901">
    <property type="entry name" value="FTSK"/>
    <property type="match status" value="1"/>
</dbReference>
<accession>A0ABV4CC31</accession>
<dbReference type="Gene3D" id="3.40.50.300">
    <property type="entry name" value="P-loop containing nucleotide triphosphate hydrolases"/>
    <property type="match status" value="1"/>
</dbReference>
<feature type="binding site" evidence="3">
    <location>
        <begin position="109"/>
        <end position="116"/>
    </location>
    <ligand>
        <name>ATP</name>
        <dbReference type="ChEBI" id="CHEBI:30616"/>
    </ligand>
</feature>
<evidence type="ECO:0000313" key="5">
    <source>
        <dbReference type="EMBL" id="MEY8019036.1"/>
    </source>
</evidence>
<dbReference type="PANTHER" id="PTHR22683">
    <property type="entry name" value="SPORULATION PROTEIN RELATED"/>
    <property type="match status" value="1"/>
</dbReference>
<dbReference type="PANTHER" id="PTHR22683:SF1">
    <property type="entry name" value="TYPE VII SECRETION SYSTEM PROTEIN ESSC"/>
    <property type="match status" value="1"/>
</dbReference>
<feature type="domain" description="FtsK" evidence="4">
    <location>
        <begin position="86"/>
        <end position="288"/>
    </location>
</feature>
<evidence type="ECO:0000256" key="2">
    <source>
        <dbReference type="ARBA" id="ARBA00022840"/>
    </source>
</evidence>
<proteinExistence type="predicted"/>
<dbReference type="Pfam" id="PF01580">
    <property type="entry name" value="FtsK_SpoIIIE"/>
    <property type="match status" value="1"/>
</dbReference>